<feature type="transmembrane region" description="Helical" evidence="3">
    <location>
        <begin position="65"/>
        <end position="83"/>
    </location>
</feature>
<sequence length="354" mass="40220">MTAVNTMQWRCTTRSHVTRNCCRFAVDWFRFRHLAVKTCPCYPTISLESHLFSDSSKREIFPDPFYAFLSFVCFSFGLSAPIVRVTARSPVIVNKLDAFYPHIHQVLVEHVSITCHIDEFCSCRRPDFCVSSLFLPFGLQFPQIDVLSLRSCCEPRNECWLIEEQHRISVAMTDFPCANVDEHMTPDGKIRVDDPTEYLKRQPKKSILKMKQDVSMDGKEGRAHFDEMNILATYHPTDKDYGTMKIDEPKTPYNYSDCESEGDEASSGQGSRHRRVSLGGAVDPEEVAEGLSQNAGTGSVKSIGSGSDTDDDESHLTPEQIAHKREFEKKRKLHYNEGAALKAMMAHIDDEDME</sequence>
<dbReference type="PANTHER" id="PTHR12398">
    <property type="entry name" value="PROTEIN PHOSPHATASE INHIBITOR"/>
    <property type="match status" value="1"/>
</dbReference>
<keyword evidence="3" id="KW-1133">Transmembrane helix</keyword>
<feature type="compositionally biased region" description="Basic and acidic residues" evidence="2">
    <location>
        <begin position="237"/>
        <end position="250"/>
    </location>
</feature>
<evidence type="ECO:0008006" key="6">
    <source>
        <dbReference type="Google" id="ProtNLM"/>
    </source>
</evidence>
<evidence type="ECO:0000256" key="3">
    <source>
        <dbReference type="SAM" id="Phobius"/>
    </source>
</evidence>
<proteinExistence type="inferred from homology"/>
<dbReference type="Proteomes" id="UP001303046">
    <property type="component" value="Unassembled WGS sequence"/>
</dbReference>
<accession>A0ABR1DSH3</accession>
<evidence type="ECO:0000313" key="4">
    <source>
        <dbReference type="EMBL" id="KAK6752881.1"/>
    </source>
</evidence>
<dbReference type="PANTHER" id="PTHR12398:SF20">
    <property type="entry name" value="PROTEIN PHOSPHATASE 1 REGULATORY INHIBITOR SUBUNIT 2"/>
    <property type="match status" value="1"/>
</dbReference>
<feature type="region of interest" description="Disordered" evidence="2">
    <location>
        <begin position="290"/>
        <end position="329"/>
    </location>
</feature>
<feature type="compositionally biased region" description="Polar residues" evidence="2">
    <location>
        <begin position="291"/>
        <end position="307"/>
    </location>
</feature>
<reference evidence="4 5" key="1">
    <citation type="submission" date="2023-08" db="EMBL/GenBank/DDBJ databases">
        <title>A Necator americanus chromosomal reference genome.</title>
        <authorList>
            <person name="Ilik V."/>
            <person name="Petrzelkova K.J."/>
            <person name="Pardy F."/>
            <person name="Fuh T."/>
            <person name="Niatou-Singa F.S."/>
            <person name="Gouil Q."/>
            <person name="Baker L."/>
            <person name="Ritchie M.E."/>
            <person name="Jex A.R."/>
            <person name="Gazzola D."/>
            <person name="Li H."/>
            <person name="Toshio Fujiwara R."/>
            <person name="Zhan B."/>
            <person name="Aroian R.V."/>
            <person name="Pafco B."/>
            <person name="Schwarz E.M."/>
        </authorList>
    </citation>
    <scope>NUCLEOTIDE SEQUENCE [LARGE SCALE GENOMIC DNA]</scope>
    <source>
        <strain evidence="4 5">Aroian</strain>
        <tissue evidence="4">Whole animal</tissue>
    </source>
</reference>
<dbReference type="Pfam" id="PF04979">
    <property type="entry name" value="IPP-2"/>
    <property type="match status" value="1"/>
</dbReference>
<organism evidence="4 5">
    <name type="scientific">Necator americanus</name>
    <name type="common">Human hookworm</name>
    <dbReference type="NCBI Taxonomy" id="51031"/>
    <lineage>
        <taxon>Eukaryota</taxon>
        <taxon>Metazoa</taxon>
        <taxon>Ecdysozoa</taxon>
        <taxon>Nematoda</taxon>
        <taxon>Chromadorea</taxon>
        <taxon>Rhabditida</taxon>
        <taxon>Rhabditina</taxon>
        <taxon>Rhabditomorpha</taxon>
        <taxon>Strongyloidea</taxon>
        <taxon>Ancylostomatidae</taxon>
        <taxon>Bunostominae</taxon>
        <taxon>Necator</taxon>
    </lineage>
</organism>
<feature type="region of interest" description="Disordered" evidence="2">
    <location>
        <begin position="237"/>
        <end position="276"/>
    </location>
</feature>
<evidence type="ECO:0000313" key="5">
    <source>
        <dbReference type="Proteomes" id="UP001303046"/>
    </source>
</evidence>
<comment type="caution">
    <text evidence="4">The sequence shown here is derived from an EMBL/GenBank/DDBJ whole genome shotgun (WGS) entry which is preliminary data.</text>
</comment>
<evidence type="ECO:0000256" key="2">
    <source>
        <dbReference type="SAM" id="MobiDB-lite"/>
    </source>
</evidence>
<evidence type="ECO:0000256" key="1">
    <source>
        <dbReference type="ARBA" id="ARBA00005472"/>
    </source>
</evidence>
<dbReference type="EMBL" id="JAVFWL010000004">
    <property type="protein sequence ID" value="KAK6752881.1"/>
    <property type="molecule type" value="Genomic_DNA"/>
</dbReference>
<keyword evidence="3" id="KW-0472">Membrane</keyword>
<name>A0ABR1DSH3_NECAM</name>
<keyword evidence="5" id="KW-1185">Reference proteome</keyword>
<dbReference type="InterPro" id="IPR007062">
    <property type="entry name" value="PPI-2"/>
</dbReference>
<gene>
    <name evidence="4" type="primary">Necator_chrIV.g17263</name>
    <name evidence="4" type="ORF">RB195_003965</name>
</gene>
<dbReference type="Gene3D" id="6.10.250.1050">
    <property type="match status" value="2"/>
</dbReference>
<keyword evidence="3" id="KW-0812">Transmembrane</keyword>
<comment type="similarity">
    <text evidence="1">Belongs to the protein phosphatase inhibitor 2 family.</text>
</comment>
<protein>
    <recommendedName>
        <fullName evidence="6">Protein phosphatase inhibitor 2</fullName>
    </recommendedName>
</protein>